<evidence type="ECO:0000259" key="2">
    <source>
        <dbReference type="SMART" id="SM00382"/>
    </source>
</evidence>
<feature type="domain" description="AAA+ ATPase" evidence="2">
    <location>
        <begin position="773"/>
        <end position="972"/>
    </location>
</feature>
<dbReference type="PANTHER" id="PTHR46411">
    <property type="entry name" value="FAMILY ATPASE, PUTATIVE-RELATED"/>
    <property type="match status" value="1"/>
</dbReference>
<keyword evidence="4" id="KW-1185">Reference proteome</keyword>
<dbReference type="AlphaFoldDB" id="A0AA38XI12"/>
<dbReference type="PANTHER" id="PTHR46411:SF2">
    <property type="entry name" value="AAA+ ATPASE DOMAIN-CONTAINING PROTEIN"/>
    <property type="match status" value="1"/>
</dbReference>
<dbReference type="InterPro" id="IPR056599">
    <property type="entry name" value="AAA_lid_fung"/>
</dbReference>
<feature type="compositionally biased region" description="Polar residues" evidence="1">
    <location>
        <begin position="76"/>
        <end position="85"/>
    </location>
</feature>
<evidence type="ECO:0000256" key="1">
    <source>
        <dbReference type="SAM" id="MobiDB-lite"/>
    </source>
</evidence>
<dbReference type="EMBL" id="JAPDRK010000004">
    <property type="protein sequence ID" value="KAJ9613389.1"/>
    <property type="molecule type" value="Genomic_DNA"/>
</dbReference>
<organism evidence="3 4">
    <name type="scientific">Cladophialophora chaetospira</name>
    <dbReference type="NCBI Taxonomy" id="386627"/>
    <lineage>
        <taxon>Eukaryota</taxon>
        <taxon>Fungi</taxon>
        <taxon>Dikarya</taxon>
        <taxon>Ascomycota</taxon>
        <taxon>Pezizomycotina</taxon>
        <taxon>Eurotiomycetes</taxon>
        <taxon>Chaetothyriomycetidae</taxon>
        <taxon>Chaetothyriales</taxon>
        <taxon>Herpotrichiellaceae</taxon>
        <taxon>Cladophialophora</taxon>
    </lineage>
</organism>
<dbReference type="GO" id="GO:0005524">
    <property type="term" value="F:ATP binding"/>
    <property type="evidence" value="ECO:0007669"/>
    <property type="project" value="InterPro"/>
</dbReference>
<reference evidence="3" key="1">
    <citation type="submission" date="2022-10" db="EMBL/GenBank/DDBJ databases">
        <title>Culturing micro-colonial fungi from biological soil crusts in the Mojave desert and describing Neophaeococcomyces mojavensis, and introducing the new genera and species Taxawa tesnikishii.</title>
        <authorList>
            <person name="Kurbessoian T."/>
            <person name="Stajich J.E."/>
        </authorList>
    </citation>
    <scope>NUCLEOTIDE SEQUENCE</scope>
    <source>
        <strain evidence="3">TK_41</strain>
    </source>
</reference>
<dbReference type="Pfam" id="PF22942">
    <property type="entry name" value="DUF7025"/>
    <property type="match status" value="1"/>
</dbReference>
<feature type="compositionally biased region" description="Basic and acidic residues" evidence="1">
    <location>
        <begin position="959"/>
        <end position="982"/>
    </location>
</feature>
<evidence type="ECO:0000313" key="4">
    <source>
        <dbReference type="Proteomes" id="UP001172673"/>
    </source>
</evidence>
<gene>
    <name evidence="3" type="ORF">H2200_003331</name>
</gene>
<name>A0AA38XI12_9EURO</name>
<dbReference type="Gene3D" id="3.40.50.300">
    <property type="entry name" value="P-loop containing nucleotide triphosphate hydrolases"/>
    <property type="match status" value="1"/>
</dbReference>
<dbReference type="InterPro" id="IPR054289">
    <property type="entry name" value="DUF7025"/>
</dbReference>
<feature type="region of interest" description="Disordered" evidence="1">
    <location>
        <begin position="48"/>
        <end position="92"/>
    </location>
</feature>
<dbReference type="Proteomes" id="UP001172673">
    <property type="component" value="Unassembled WGS sequence"/>
</dbReference>
<dbReference type="InterPro" id="IPR027417">
    <property type="entry name" value="P-loop_NTPase"/>
</dbReference>
<dbReference type="InterPro" id="IPR003593">
    <property type="entry name" value="AAA+_ATPase"/>
</dbReference>
<dbReference type="Pfam" id="PF23232">
    <property type="entry name" value="AAA_lid_13"/>
    <property type="match status" value="1"/>
</dbReference>
<feature type="region of interest" description="Disordered" evidence="1">
    <location>
        <begin position="959"/>
        <end position="1064"/>
    </location>
</feature>
<feature type="compositionally biased region" description="Polar residues" evidence="1">
    <location>
        <begin position="48"/>
        <end position="66"/>
    </location>
</feature>
<dbReference type="SUPFAM" id="SSF52540">
    <property type="entry name" value="P-loop containing nucleoside triphosphate hydrolases"/>
    <property type="match status" value="1"/>
</dbReference>
<dbReference type="SMART" id="SM00382">
    <property type="entry name" value="AAA"/>
    <property type="match status" value="1"/>
</dbReference>
<accession>A0AA38XI12</accession>
<comment type="caution">
    <text evidence="3">The sequence shown here is derived from an EMBL/GenBank/DDBJ whole genome shotgun (WGS) entry which is preliminary data.</text>
</comment>
<protein>
    <recommendedName>
        <fullName evidence="2">AAA+ ATPase domain-containing protein</fullName>
    </recommendedName>
</protein>
<proteinExistence type="predicted"/>
<dbReference type="GO" id="GO:0016887">
    <property type="term" value="F:ATP hydrolysis activity"/>
    <property type="evidence" value="ECO:0007669"/>
    <property type="project" value="InterPro"/>
</dbReference>
<sequence>MSADPRDTITSCLNNAWRTSHTPTFGEGQSPNGGLFPNERCTTPSTICIPSLNTPETSSDGDSLNPKTKCPRTASDAPQTATAGTDQIEAPASPVASDLSVVLVDQHPRLGGYEIPDVCIDNICKTAVSDLELLAGRSVSKSFTGGLSFLLDLEQRLARLEGVRSPPEKTDLTIDEILGNVDTHGTKNVIRDVTFFHAGEAIDDSGDFVSNFHQKGVFTSSTDPDNIIRVVYEWSADVAPKTSQPAATSPPEPGDVEVVAFAVLSEPLAEFYRRRLGLSSDCPVLRFVKPFRSVIRNLSELKRHLMYLEGKFGAATHDDDPEINKTKPETLLNAQGINTSPPRVDNGSVSENSERIEEVFNSLDALLDFRTLFNFLEKYLAKQIGLFQRLTHASSRLENSIAFENLWMLFETGVSIYCPYRDGNVNIFDNSSSDDEFFDGKEINVTKARYVPQAFQVLCTKGGLPLQNTMAPRGSRIDEYEDGGGIFGRSHSARSNPERLLVRGDMDVQLSKPGIPRSQRKGNFSPLIVSCFYVDFDGVRYGAVHEIMVFKPYNGLMDIKSLEAYPTKYLQTAPGRYSHSEILSADMLLQRGRKFVEATAVSHMSYEGLTLGKGREEITSEVIVDLKLAFQEYNEHSLWDHSTIVPKFSNHFNRLGPPLPRDEVYEFWTLKDHLCGKKWCSSLKCFDDRYYRILDDRVRKIFTNLKSLLEEYQLRDLDQADGLHKIKQSMEENDLISLLPGNGNDTYTRNAGYELELANASSQGGYGLSTGKGGCIILLHGEPGVGKTSTAECVAAFTRRPLYPITCGDLGHTPQNVEYNMEKHFKLAQRWGCVLLLDEADVFLAKRDTKRIWRNNLERLKTVNAEREQNGQPSIECDKKEILKWAESKSEALNWNGRQIRNAFQTAVALAEFTVQESSEEGCPSPKHPVMKKKHFKLIAAASKEFTKYLYEIHGADEEKRAERDKYRTTKGWDPKKSKDTLGDGDSDSSSSEDSTKKGKSDSSSGDSDSETEKKSKRSKGKTSGDEETGSSDEDKKSKRSKRKPDSKLRSAKEEKMKEKKKSK</sequence>
<evidence type="ECO:0000313" key="3">
    <source>
        <dbReference type="EMBL" id="KAJ9613389.1"/>
    </source>
</evidence>
<feature type="compositionally biased region" description="Basic and acidic residues" evidence="1">
    <location>
        <begin position="1044"/>
        <end position="1058"/>
    </location>
</feature>